<dbReference type="GO" id="GO:0004806">
    <property type="term" value="F:triacylglycerol lipase activity"/>
    <property type="evidence" value="ECO:0007669"/>
    <property type="project" value="UniProtKB-EC"/>
</dbReference>
<comment type="similarity">
    <text evidence="4">Belongs to the AB hydrolase superfamily. Lipase family.</text>
</comment>
<dbReference type="InterPro" id="IPR029058">
    <property type="entry name" value="AB_hydrolase_fold"/>
</dbReference>
<protein>
    <recommendedName>
        <fullName evidence="6">triacylglycerol lipase</fullName>
        <ecNumber evidence="6">3.1.1.3</ecNumber>
    </recommendedName>
    <alternativeName>
        <fullName evidence="17">Autophagy-related protein 15</fullName>
    </alternativeName>
</protein>
<evidence type="ECO:0000256" key="2">
    <source>
        <dbReference type="ARBA" id="ARBA00004270"/>
    </source>
</evidence>
<evidence type="ECO:0000256" key="14">
    <source>
        <dbReference type="ARBA" id="ARBA00023098"/>
    </source>
</evidence>
<evidence type="ECO:0000256" key="7">
    <source>
        <dbReference type="ARBA" id="ARBA00022692"/>
    </source>
</evidence>
<keyword evidence="8" id="KW-0967">Endosome</keyword>
<evidence type="ECO:0000256" key="15">
    <source>
        <dbReference type="ARBA" id="ARBA00023136"/>
    </source>
</evidence>
<evidence type="ECO:0000256" key="5">
    <source>
        <dbReference type="ARBA" id="ARBA00011137"/>
    </source>
</evidence>
<evidence type="ECO:0000256" key="16">
    <source>
        <dbReference type="ARBA" id="ARBA00023180"/>
    </source>
</evidence>
<dbReference type="SUPFAM" id="SSF53474">
    <property type="entry name" value="alpha/beta-Hydrolases"/>
    <property type="match status" value="1"/>
</dbReference>
<keyword evidence="16" id="KW-0325">Glycoprotein</keyword>
<evidence type="ECO:0000256" key="8">
    <source>
        <dbReference type="ARBA" id="ARBA00022753"/>
    </source>
</evidence>
<keyword evidence="10" id="KW-0442">Lipid degradation</keyword>
<comment type="subcellular location">
    <subcellularLocation>
        <location evidence="3">Endosome</location>
        <location evidence="3">Multivesicular body membrane</location>
        <topology evidence="3">Single-pass type II membrane protein</topology>
    </subcellularLocation>
    <subcellularLocation>
        <location evidence="2">Prevacuolar compartment membrane</location>
        <topology evidence="2">Single-pass type II membrane protein</topology>
    </subcellularLocation>
</comment>
<evidence type="ECO:0000256" key="13">
    <source>
        <dbReference type="ARBA" id="ARBA00023006"/>
    </source>
</evidence>
<dbReference type="Proteomes" id="UP000308199">
    <property type="component" value="Unassembled WGS sequence"/>
</dbReference>
<proteinExistence type="inferred from homology"/>
<evidence type="ECO:0000256" key="12">
    <source>
        <dbReference type="ARBA" id="ARBA00022989"/>
    </source>
</evidence>
<accession>A0A4S4LAI5</accession>
<evidence type="ECO:0000313" key="19">
    <source>
        <dbReference type="Proteomes" id="UP000308199"/>
    </source>
</evidence>
<dbReference type="PANTHER" id="PTHR47175">
    <property type="entry name" value="LIPASE ATG15-RELATED"/>
    <property type="match status" value="1"/>
</dbReference>
<name>A0A4S4LAI5_9AGAM</name>
<evidence type="ECO:0000256" key="10">
    <source>
        <dbReference type="ARBA" id="ARBA00022963"/>
    </source>
</evidence>
<keyword evidence="19" id="KW-1185">Reference proteome</keyword>
<comment type="subunit">
    <text evidence="5">Binds to both phosphatidylinositol (PI) and phosphatidylinositol 3,5-bisphosphate (PIP2).</text>
</comment>
<dbReference type="AlphaFoldDB" id="A0A4S4LAI5"/>
<dbReference type="EMBL" id="SGPK01000090">
    <property type="protein sequence ID" value="THH08706.1"/>
    <property type="molecule type" value="Genomic_DNA"/>
</dbReference>
<sequence>MKTPIYEPSLSFSLRHQHAIANDSRVFFADVPPSLTDNQHVLKFRNIQMHRPRSYDAFTAARTNALLNMETDAELWVKSTIPAPNVEDRETLLTLAKMTNNAYFGHSSKDWYPLEPYWGNISYPFGWEPDADGFRGYIFVSEDNSTVVLSVKGTSAGWLVGDGGPTVKKDKLNDNLLFSCCCATFGVPVVAFEAPGEKLAASRLHLPSQPSTHHITHVYHTADPIPMGVCTGITSACAIGGCHLGKVIKYDTVGKWNWTVDVRTHSIVKVIESILAEDWELPSEGNPGRQVPELGDEDGCIDCYNWEYGDYSKRLSRED</sequence>
<keyword evidence="7" id="KW-0812">Transmembrane</keyword>
<comment type="catalytic activity">
    <reaction evidence="1">
        <text>a triacylglycerol + H2O = a diacylglycerol + a fatty acid + H(+)</text>
        <dbReference type="Rhea" id="RHEA:12044"/>
        <dbReference type="ChEBI" id="CHEBI:15377"/>
        <dbReference type="ChEBI" id="CHEBI:15378"/>
        <dbReference type="ChEBI" id="CHEBI:17855"/>
        <dbReference type="ChEBI" id="CHEBI:18035"/>
        <dbReference type="ChEBI" id="CHEBI:28868"/>
        <dbReference type="EC" id="3.1.1.3"/>
    </reaction>
</comment>
<dbReference type="EC" id="3.1.1.3" evidence="6"/>
<dbReference type="OrthoDB" id="58570at2759"/>
<evidence type="ECO:0000313" key="18">
    <source>
        <dbReference type="EMBL" id="THH08706.1"/>
    </source>
</evidence>
<evidence type="ECO:0000256" key="9">
    <source>
        <dbReference type="ARBA" id="ARBA00022801"/>
    </source>
</evidence>
<comment type="caution">
    <text evidence="18">The sequence shown here is derived from an EMBL/GenBank/DDBJ whole genome shotgun (WGS) entry which is preliminary data.</text>
</comment>
<organism evidence="18 19">
    <name type="scientific">Phellinidium pouzarii</name>
    <dbReference type="NCBI Taxonomy" id="167371"/>
    <lineage>
        <taxon>Eukaryota</taxon>
        <taxon>Fungi</taxon>
        <taxon>Dikarya</taxon>
        <taxon>Basidiomycota</taxon>
        <taxon>Agaricomycotina</taxon>
        <taxon>Agaricomycetes</taxon>
        <taxon>Hymenochaetales</taxon>
        <taxon>Hymenochaetaceae</taxon>
        <taxon>Phellinidium</taxon>
    </lineage>
</organism>
<gene>
    <name evidence="18" type="ORF">EW145_g2524</name>
</gene>
<dbReference type="GO" id="GO:0034727">
    <property type="term" value="P:piecemeal microautophagy of the nucleus"/>
    <property type="evidence" value="ECO:0007669"/>
    <property type="project" value="TreeGrafter"/>
</dbReference>
<dbReference type="GO" id="GO:0034496">
    <property type="term" value="P:multivesicular body membrane disassembly"/>
    <property type="evidence" value="ECO:0007669"/>
    <property type="project" value="TreeGrafter"/>
</dbReference>
<dbReference type="GO" id="GO:0004620">
    <property type="term" value="F:phospholipase activity"/>
    <property type="evidence" value="ECO:0007669"/>
    <property type="project" value="TreeGrafter"/>
</dbReference>
<dbReference type="GO" id="GO:0032585">
    <property type="term" value="C:multivesicular body membrane"/>
    <property type="evidence" value="ECO:0007669"/>
    <property type="project" value="UniProtKB-SubCell"/>
</dbReference>
<reference evidence="18 19" key="1">
    <citation type="submission" date="2019-02" db="EMBL/GenBank/DDBJ databases">
        <title>Genome sequencing of the rare red list fungi Phellinidium pouzarii.</title>
        <authorList>
            <person name="Buettner E."/>
            <person name="Kellner H."/>
        </authorList>
    </citation>
    <scope>NUCLEOTIDE SEQUENCE [LARGE SCALE GENOMIC DNA]</scope>
    <source>
        <strain evidence="18 19">DSM 108285</strain>
    </source>
</reference>
<keyword evidence="15" id="KW-0472">Membrane</keyword>
<keyword evidence="11" id="KW-0735">Signal-anchor</keyword>
<keyword evidence="12" id="KW-1133">Transmembrane helix</keyword>
<dbReference type="GO" id="GO:0005775">
    <property type="term" value="C:vacuolar lumen"/>
    <property type="evidence" value="ECO:0007669"/>
    <property type="project" value="TreeGrafter"/>
</dbReference>
<dbReference type="InterPro" id="IPR050805">
    <property type="entry name" value="ATG15_Lipase"/>
</dbReference>
<dbReference type="GO" id="GO:0046461">
    <property type="term" value="P:neutral lipid catabolic process"/>
    <property type="evidence" value="ECO:0007669"/>
    <property type="project" value="TreeGrafter"/>
</dbReference>
<evidence type="ECO:0000256" key="17">
    <source>
        <dbReference type="ARBA" id="ARBA00029828"/>
    </source>
</evidence>
<evidence type="ECO:0000256" key="6">
    <source>
        <dbReference type="ARBA" id="ARBA00013279"/>
    </source>
</evidence>
<evidence type="ECO:0000256" key="11">
    <source>
        <dbReference type="ARBA" id="ARBA00022968"/>
    </source>
</evidence>
<keyword evidence="9" id="KW-0378">Hydrolase</keyword>
<dbReference type="GO" id="GO:0006660">
    <property type="term" value="P:phosphatidylserine catabolic process"/>
    <property type="evidence" value="ECO:0007669"/>
    <property type="project" value="TreeGrafter"/>
</dbReference>
<evidence type="ECO:0000256" key="1">
    <source>
        <dbReference type="ARBA" id="ARBA00001024"/>
    </source>
</evidence>
<keyword evidence="13" id="KW-0072">Autophagy</keyword>
<evidence type="ECO:0000256" key="4">
    <source>
        <dbReference type="ARBA" id="ARBA00010701"/>
    </source>
</evidence>
<evidence type="ECO:0000256" key="3">
    <source>
        <dbReference type="ARBA" id="ARBA00004343"/>
    </source>
</evidence>
<keyword evidence="14" id="KW-0443">Lipid metabolism</keyword>
<dbReference type="PANTHER" id="PTHR47175:SF2">
    <property type="entry name" value="LIPASE ATG15-RELATED"/>
    <property type="match status" value="1"/>
</dbReference>